<dbReference type="EMBL" id="CP016174">
    <property type="protein sequence ID" value="ANN20420.1"/>
    <property type="molecule type" value="Genomic_DNA"/>
</dbReference>
<dbReference type="PRINTS" id="PR00502">
    <property type="entry name" value="NUDIXFAMILY"/>
</dbReference>
<dbReference type="PANTHER" id="PTHR43046">
    <property type="entry name" value="GDP-MANNOSE MANNOSYL HYDROLASE"/>
    <property type="match status" value="1"/>
</dbReference>
<dbReference type="CDD" id="cd04673">
    <property type="entry name" value="NUDIX_ADPRase"/>
    <property type="match status" value="1"/>
</dbReference>
<dbReference type="Pfam" id="PF00293">
    <property type="entry name" value="NUDIX"/>
    <property type="match status" value="1"/>
</dbReference>
<proteinExistence type="inferred from homology"/>
<dbReference type="InterPro" id="IPR015797">
    <property type="entry name" value="NUDIX_hydrolase-like_dom_sf"/>
</dbReference>
<keyword evidence="7" id="KW-1185">Reference proteome</keyword>
<dbReference type="SUPFAM" id="SSF55811">
    <property type="entry name" value="Nudix"/>
    <property type="match status" value="1"/>
</dbReference>
<dbReference type="InterPro" id="IPR020084">
    <property type="entry name" value="NUDIX_hydrolase_CS"/>
</dbReference>
<evidence type="ECO:0000313" key="7">
    <source>
        <dbReference type="Proteomes" id="UP000093695"/>
    </source>
</evidence>
<name>A0A193C7W8_AMYOR</name>
<sequence>MNTVSGSTVRCVGGIVHDEQGRILLIRRANEPGRGLWSVPGGRVEPGETDEAAVIREMREETGLDVTPGTFVGNVRRGPYDIHDYACSVTGGTLRAGDDADDARWIDARTLIELDERGRLAELLFVTLRDWGVLPTGYAPSSRQMP</sequence>
<dbReference type="Proteomes" id="UP000093695">
    <property type="component" value="Chromosome"/>
</dbReference>
<dbReference type="eggNOG" id="COG1051">
    <property type="taxonomic scope" value="Bacteria"/>
</dbReference>
<reference evidence="6 7" key="1">
    <citation type="journal article" date="2015" name="Genome Announc.">
        <title>Draft Genome Sequence of Norvancomycin-Producing Strain Amycolatopsis orientalis CPCC200066.</title>
        <authorList>
            <person name="Lei X."/>
            <person name="Yuan F."/>
            <person name="Shi Y."/>
            <person name="Li X."/>
            <person name="Wang L."/>
            <person name="Hong B."/>
        </authorList>
    </citation>
    <scope>NUCLEOTIDE SEQUENCE [LARGE SCALE GENOMIC DNA]</scope>
    <source>
        <strain evidence="6 7">B-37</strain>
    </source>
</reference>
<comment type="similarity">
    <text evidence="2 4">Belongs to the Nudix hydrolase family.</text>
</comment>
<evidence type="ECO:0000256" key="4">
    <source>
        <dbReference type="RuleBase" id="RU003476"/>
    </source>
</evidence>
<organism evidence="6 7">
    <name type="scientific">Amycolatopsis orientalis</name>
    <name type="common">Nocardia orientalis</name>
    <dbReference type="NCBI Taxonomy" id="31958"/>
    <lineage>
        <taxon>Bacteria</taxon>
        <taxon>Bacillati</taxon>
        <taxon>Actinomycetota</taxon>
        <taxon>Actinomycetes</taxon>
        <taxon>Pseudonocardiales</taxon>
        <taxon>Pseudonocardiaceae</taxon>
        <taxon>Amycolatopsis</taxon>
    </lineage>
</organism>
<evidence type="ECO:0000259" key="5">
    <source>
        <dbReference type="PROSITE" id="PS51462"/>
    </source>
</evidence>
<evidence type="ECO:0000313" key="6">
    <source>
        <dbReference type="EMBL" id="ANN20420.1"/>
    </source>
</evidence>
<gene>
    <name evidence="6" type="ORF">SD37_35785</name>
</gene>
<dbReference type="RefSeq" id="WP_044854648.1">
    <property type="nucleotide sequence ID" value="NZ_CP016174.1"/>
</dbReference>
<comment type="cofactor">
    <cofactor evidence="1">
        <name>Mg(2+)</name>
        <dbReference type="ChEBI" id="CHEBI:18420"/>
    </cofactor>
</comment>
<accession>A0A193C7W8</accession>
<dbReference type="InterPro" id="IPR000086">
    <property type="entry name" value="NUDIX_hydrolase_dom"/>
</dbReference>
<dbReference type="KEGG" id="aori:SD37_35785"/>
<evidence type="ECO:0000256" key="2">
    <source>
        <dbReference type="ARBA" id="ARBA00005582"/>
    </source>
</evidence>
<dbReference type="AlphaFoldDB" id="A0A193C7W8"/>
<feature type="domain" description="Nudix hydrolase" evidence="5">
    <location>
        <begin position="7"/>
        <end position="128"/>
    </location>
</feature>
<evidence type="ECO:0000256" key="1">
    <source>
        <dbReference type="ARBA" id="ARBA00001946"/>
    </source>
</evidence>
<dbReference type="PROSITE" id="PS00893">
    <property type="entry name" value="NUDIX_BOX"/>
    <property type="match status" value="1"/>
</dbReference>
<dbReference type="InterPro" id="IPR020476">
    <property type="entry name" value="Nudix_hydrolase"/>
</dbReference>
<dbReference type="GO" id="GO:0016787">
    <property type="term" value="F:hydrolase activity"/>
    <property type="evidence" value="ECO:0007669"/>
    <property type="project" value="UniProtKB-KW"/>
</dbReference>
<dbReference type="PANTHER" id="PTHR43046:SF14">
    <property type="entry name" value="MUTT_NUDIX FAMILY PROTEIN"/>
    <property type="match status" value="1"/>
</dbReference>
<protein>
    <submittedName>
        <fullName evidence="6">NUDIX hydrolase</fullName>
    </submittedName>
</protein>
<evidence type="ECO:0000256" key="3">
    <source>
        <dbReference type="ARBA" id="ARBA00022801"/>
    </source>
</evidence>
<dbReference type="PROSITE" id="PS51462">
    <property type="entry name" value="NUDIX"/>
    <property type="match status" value="1"/>
</dbReference>
<dbReference type="Gene3D" id="3.90.79.10">
    <property type="entry name" value="Nucleoside Triphosphate Pyrophosphohydrolase"/>
    <property type="match status" value="1"/>
</dbReference>
<keyword evidence="3 4" id="KW-0378">Hydrolase</keyword>